<feature type="transmembrane region" description="Helical" evidence="1">
    <location>
        <begin position="132"/>
        <end position="155"/>
    </location>
</feature>
<accession>A0A7C8MBN9</accession>
<organism evidence="2 3">
    <name type="scientific">Massariosphaeria phaeospora</name>
    <dbReference type="NCBI Taxonomy" id="100035"/>
    <lineage>
        <taxon>Eukaryota</taxon>
        <taxon>Fungi</taxon>
        <taxon>Dikarya</taxon>
        <taxon>Ascomycota</taxon>
        <taxon>Pezizomycotina</taxon>
        <taxon>Dothideomycetes</taxon>
        <taxon>Pleosporomycetidae</taxon>
        <taxon>Pleosporales</taxon>
        <taxon>Pleosporales incertae sedis</taxon>
        <taxon>Massariosphaeria</taxon>
    </lineage>
</organism>
<name>A0A7C8MBN9_9PLEO</name>
<keyword evidence="1" id="KW-1133">Transmembrane helix</keyword>
<evidence type="ECO:0000313" key="2">
    <source>
        <dbReference type="EMBL" id="KAF2872861.1"/>
    </source>
</evidence>
<proteinExistence type="predicted"/>
<reference evidence="2 3" key="1">
    <citation type="submission" date="2020-01" db="EMBL/GenBank/DDBJ databases">
        <authorList>
            <consortium name="DOE Joint Genome Institute"/>
            <person name="Haridas S."/>
            <person name="Albert R."/>
            <person name="Binder M."/>
            <person name="Bloem J."/>
            <person name="Labutti K."/>
            <person name="Salamov A."/>
            <person name="Andreopoulos B."/>
            <person name="Baker S.E."/>
            <person name="Barry K."/>
            <person name="Bills G."/>
            <person name="Bluhm B.H."/>
            <person name="Cannon C."/>
            <person name="Castanera R."/>
            <person name="Culley D.E."/>
            <person name="Daum C."/>
            <person name="Ezra D."/>
            <person name="Gonzalez J.B."/>
            <person name="Henrissat B."/>
            <person name="Kuo A."/>
            <person name="Liang C."/>
            <person name="Lipzen A."/>
            <person name="Lutzoni F."/>
            <person name="Magnuson J."/>
            <person name="Mondo S."/>
            <person name="Nolan M."/>
            <person name="Ohm R."/>
            <person name="Pangilinan J."/>
            <person name="Park H.-J.H."/>
            <person name="Ramirez L."/>
            <person name="Alfaro M."/>
            <person name="Sun H."/>
            <person name="Tritt A."/>
            <person name="Yoshinaga Y."/>
            <person name="Zwiers L.-H.L."/>
            <person name="Turgeon B.G."/>
            <person name="Goodwin S.B."/>
            <person name="Spatafora J.W."/>
            <person name="Crous P.W."/>
            <person name="Grigoriev I.V."/>
        </authorList>
    </citation>
    <scope>NUCLEOTIDE SEQUENCE [LARGE SCALE GENOMIC DNA]</scope>
    <source>
        <strain evidence="2 3">CBS 611.86</strain>
    </source>
</reference>
<dbReference type="AlphaFoldDB" id="A0A7C8MBN9"/>
<dbReference type="EMBL" id="JAADJZ010000008">
    <property type="protein sequence ID" value="KAF2872861.1"/>
    <property type="molecule type" value="Genomic_DNA"/>
</dbReference>
<keyword evidence="3" id="KW-1185">Reference proteome</keyword>
<evidence type="ECO:0000256" key="1">
    <source>
        <dbReference type="SAM" id="Phobius"/>
    </source>
</evidence>
<evidence type="ECO:0000313" key="3">
    <source>
        <dbReference type="Proteomes" id="UP000481861"/>
    </source>
</evidence>
<protein>
    <submittedName>
        <fullName evidence="2">Uncharacterized protein</fullName>
    </submittedName>
</protein>
<dbReference type="Proteomes" id="UP000481861">
    <property type="component" value="Unassembled WGS sequence"/>
</dbReference>
<keyword evidence="1" id="KW-0472">Membrane</keyword>
<feature type="transmembrane region" description="Helical" evidence="1">
    <location>
        <begin position="196"/>
        <end position="214"/>
    </location>
</feature>
<feature type="transmembrane region" description="Helical" evidence="1">
    <location>
        <begin position="20"/>
        <end position="38"/>
    </location>
</feature>
<keyword evidence="1" id="KW-0812">Transmembrane</keyword>
<comment type="caution">
    <text evidence="2">The sequence shown here is derived from an EMBL/GenBank/DDBJ whole genome shotgun (WGS) entry which is preliminary data.</text>
</comment>
<gene>
    <name evidence="2" type="ORF">BDV95DRAFT_491077</name>
</gene>
<sequence>MLDCMLDRTRESIKGDVASGIVALGLLPTILTFIGCSTPETALLGRRRPLLAFLIAAGAPAVNPLRTFEYVDPLRLLRTHESVVRVPMAAWWQAALVSGAEYALVGAAAVNVSLACWQTGAWTVNTISCDDVYYPLLWAALAVVIHLHGIVALALRVVADPERRGCVNKMARWLRHEFMPCSTQDKVVLQRVPETYFFLVLSGWVSVGTVAHILYGTVAFSSLQFIGYVDSVRIIGRLLASTVVCRAVLRFELAGMRNAMEAAPHCGASSVGRHASDGGAHKD</sequence>
<dbReference type="OrthoDB" id="3009728at2759"/>